<gene>
    <name evidence="2" type="ORF">PR048_010855</name>
</gene>
<evidence type="ECO:0000313" key="3">
    <source>
        <dbReference type="Proteomes" id="UP001159363"/>
    </source>
</evidence>
<evidence type="ECO:0000313" key="2">
    <source>
        <dbReference type="EMBL" id="KAJ8891339.1"/>
    </source>
</evidence>
<sequence length="141" mass="15520">MTDTIPKGSSSNPRCDSSPSSSSPLENRQAHHSAVLGEKVGHSTNFLAFQDCPCNTSLILLPQVLCVSVTLEKYFKHPNNSPSDYMACMRLARPAKPYEVNVLDYDFFKNYGAVATNLALLWHGKKSGDPVVTDIQALKYL</sequence>
<name>A0ABQ9I527_9NEOP</name>
<feature type="compositionally biased region" description="Low complexity" evidence="1">
    <location>
        <begin position="9"/>
        <end position="24"/>
    </location>
</feature>
<keyword evidence="3" id="KW-1185">Reference proteome</keyword>
<dbReference type="EMBL" id="JARBHB010000003">
    <property type="protein sequence ID" value="KAJ8891339.1"/>
    <property type="molecule type" value="Genomic_DNA"/>
</dbReference>
<organism evidence="2 3">
    <name type="scientific">Dryococelus australis</name>
    <dbReference type="NCBI Taxonomy" id="614101"/>
    <lineage>
        <taxon>Eukaryota</taxon>
        <taxon>Metazoa</taxon>
        <taxon>Ecdysozoa</taxon>
        <taxon>Arthropoda</taxon>
        <taxon>Hexapoda</taxon>
        <taxon>Insecta</taxon>
        <taxon>Pterygota</taxon>
        <taxon>Neoptera</taxon>
        <taxon>Polyneoptera</taxon>
        <taxon>Phasmatodea</taxon>
        <taxon>Verophasmatodea</taxon>
        <taxon>Anareolatae</taxon>
        <taxon>Phasmatidae</taxon>
        <taxon>Eurycanthinae</taxon>
        <taxon>Dryococelus</taxon>
    </lineage>
</organism>
<dbReference type="Proteomes" id="UP001159363">
    <property type="component" value="Chromosome 3"/>
</dbReference>
<comment type="caution">
    <text evidence="2">The sequence shown here is derived from an EMBL/GenBank/DDBJ whole genome shotgun (WGS) entry which is preliminary data.</text>
</comment>
<proteinExistence type="predicted"/>
<protein>
    <submittedName>
        <fullName evidence="2">Uncharacterized protein</fullName>
    </submittedName>
</protein>
<accession>A0ABQ9I527</accession>
<feature type="region of interest" description="Disordered" evidence="1">
    <location>
        <begin position="1"/>
        <end position="32"/>
    </location>
</feature>
<reference evidence="2 3" key="1">
    <citation type="submission" date="2023-02" db="EMBL/GenBank/DDBJ databases">
        <title>LHISI_Scaffold_Assembly.</title>
        <authorList>
            <person name="Stuart O.P."/>
            <person name="Cleave R."/>
            <person name="Magrath M.J.L."/>
            <person name="Mikheyev A.S."/>
        </authorList>
    </citation>
    <scope>NUCLEOTIDE SEQUENCE [LARGE SCALE GENOMIC DNA]</scope>
    <source>
        <strain evidence="2">Daus_M_001</strain>
        <tissue evidence="2">Leg muscle</tissue>
    </source>
</reference>
<evidence type="ECO:0000256" key="1">
    <source>
        <dbReference type="SAM" id="MobiDB-lite"/>
    </source>
</evidence>